<accession>A0A9W6UK12</accession>
<dbReference type="Proteomes" id="UP001165092">
    <property type="component" value="Unassembled WGS sequence"/>
</dbReference>
<protein>
    <recommendedName>
        <fullName evidence="3">Lipoprotein</fullName>
    </recommendedName>
</protein>
<gene>
    <name evidence="1" type="ORF">Nans01_36130</name>
</gene>
<keyword evidence="2" id="KW-1185">Reference proteome</keyword>
<dbReference type="EMBL" id="BSQG01000006">
    <property type="protein sequence ID" value="GLU49262.1"/>
    <property type="molecule type" value="Genomic_DNA"/>
</dbReference>
<sequence>MTAGGMTVGRVNALGIAGLCALGLLTGCGPQTPSQVVPGPTSSPAEGGQAADVWVFNTWSAEQGADYQEPKGLVLTEFTSLNEIEWTSWEPDEATGSGDLTGTWCLPPDCGGGPFPVTVRLSDPQEVAGRSYYTRYELPEIEQQLPEKIYEKVGYDEFSGRLQLPQG</sequence>
<proteinExistence type="predicted"/>
<dbReference type="AlphaFoldDB" id="A0A9W6UK12"/>
<evidence type="ECO:0000313" key="1">
    <source>
        <dbReference type="EMBL" id="GLU49262.1"/>
    </source>
</evidence>
<evidence type="ECO:0008006" key="3">
    <source>
        <dbReference type="Google" id="ProtNLM"/>
    </source>
</evidence>
<organism evidence="1 2">
    <name type="scientific">Nocardiopsis ansamitocini</name>
    <dbReference type="NCBI Taxonomy" id="1670832"/>
    <lineage>
        <taxon>Bacteria</taxon>
        <taxon>Bacillati</taxon>
        <taxon>Actinomycetota</taxon>
        <taxon>Actinomycetes</taxon>
        <taxon>Streptosporangiales</taxon>
        <taxon>Nocardiopsidaceae</taxon>
        <taxon>Nocardiopsis</taxon>
    </lineage>
</organism>
<reference evidence="1" key="1">
    <citation type="submission" date="2023-02" db="EMBL/GenBank/DDBJ databases">
        <title>Nocardiopsis ansamitocini NBRC 112285.</title>
        <authorList>
            <person name="Ichikawa N."/>
            <person name="Sato H."/>
            <person name="Tonouchi N."/>
        </authorList>
    </citation>
    <scope>NUCLEOTIDE SEQUENCE</scope>
    <source>
        <strain evidence="1">NBRC 112285</strain>
    </source>
</reference>
<comment type="caution">
    <text evidence="1">The sequence shown here is derived from an EMBL/GenBank/DDBJ whole genome shotgun (WGS) entry which is preliminary data.</text>
</comment>
<name>A0A9W6UK12_9ACTN</name>
<evidence type="ECO:0000313" key="2">
    <source>
        <dbReference type="Proteomes" id="UP001165092"/>
    </source>
</evidence>